<feature type="transmembrane region" description="Helical" evidence="6">
    <location>
        <begin position="79"/>
        <end position="100"/>
    </location>
</feature>
<comment type="similarity">
    <text evidence="2">Belongs to the major facilitator superfamily. Proton-dependent oligopeptide transporter (POT/PTR) (TC 2.A.17) family.</text>
</comment>
<evidence type="ECO:0000256" key="6">
    <source>
        <dbReference type="SAM" id="Phobius"/>
    </source>
</evidence>
<keyword evidence="4 6" id="KW-1133">Transmembrane helix</keyword>
<dbReference type="Proteomes" id="UP000265566">
    <property type="component" value="Chromosome 7"/>
</dbReference>
<dbReference type="PANTHER" id="PTHR11654">
    <property type="entry name" value="OLIGOPEPTIDE TRANSPORTER-RELATED"/>
    <property type="match status" value="1"/>
</dbReference>
<organism evidence="7">
    <name type="scientific">Medicago truncatula</name>
    <name type="common">Barrel medic</name>
    <name type="synonym">Medicago tribuloides</name>
    <dbReference type="NCBI Taxonomy" id="3880"/>
    <lineage>
        <taxon>Eukaryota</taxon>
        <taxon>Viridiplantae</taxon>
        <taxon>Streptophyta</taxon>
        <taxon>Embryophyta</taxon>
        <taxon>Tracheophyta</taxon>
        <taxon>Spermatophyta</taxon>
        <taxon>Magnoliopsida</taxon>
        <taxon>eudicotyledons</taxon>
        <taxon>Gunneridae</taxon>
        <taxon>Pentapetalae</taxon>
        <taxon>rosids</taxon>
        <taxon>fabids</taxon>
        <taxon>Fabales</taxon>
        <taxon>Fabaceae</taxon>
        <taxon>Papilionoideae</taxon>
        <taxon>50 kb inversion clade</taxon>
        <taxon>NPAAA clade</taxon>
        <taxon>Hologalegina</taxon>
        <taxon>IRL clade</taxon>
        <taxon>Trifolieae</taxon>
        <taxon>Medicago</taxon>
    </lineage>
</organism>
<keyword evidence="5 6" id="KW-0472">Membrane</keyword>
<dbReference type="InterPro" id="IPR000109">
    <property type="entry name" value="POT_fam"/>
</dbReference>
<gene>
    <name evidence="7" type="ORF">MtrunA17_Chr7g0261831</name>
</gene>
<dbReference type="EMBL" id="PSQE01000007">
    <property type="protein sequence ID" value="RHN48256.1"/>
    <property type="molecule type" value="Genomic_DNA"/>
</dbReference>
<reference evidence="7" key="1">
    <citation type="journal article" date="2018" name="Nat. Plants">
        <title>Whole-genome landscape of Medicago truncatula symbiotic genes.</title>
        <authorList>
            <person name="Pecrix Y."/>
            <person name="Gamas P."/>
            <person name="Carrere S."/>
        </authorList>
    </citation>
    <scope>NUCLEOTIDE SEQUENCE</scope>
    <source>
        <tissue evidence="7">Leaves</tissue>
    </source>
</reference>
<protein>
    <submittedName>
        <fullName evidence="7">Putative proton-dependent oligopeptide transporter family</fullName>
    </submittedName>
</protein>
<comment type="caution">
    <text evidence="7">The sequence shown here is derived from an EMBL/GenBank/DDBJ whole genome shotgun (WGS) entry which is preliminary data.</text>
</comment>
<dbReference type="InterPro" id="IPR036259">
    <property type="entry name" value="MFS_trans_sf"/>
</dbReference>
<sequence length="214" mass="24979">MVQVFVAALRKWNLNVPNDPKELHEVSIEEYNTSKGRYRINHSSSLRFLDKAAVKTDQTSPWMLCTVTQIEETKQMTKMIPILIASCIPSTIFAQTNTLFVKQGTTLDRRMGAHFKVPPASLIAFVHIFMVISIVIYDFVFVPIIRRYTESKRNYNATKTRNWRCVSRHCNGCFVSYREEETQCCKRTQSFRQARYNPSFYFHSCPSFRFDGDC</sequence>
<evidence type="ECO:0000256" key="5">
    <source>
        <dbReference type="ARBA" id="ARBA00023136"/>
    </source>
</evidence>
<name>A0A396H4N6_MEDTR</name>
<dbReference type="GO" id="GO:0016020">
    <property type="term" value="C:membrane"/>
    <property type="evidence" value="ECO:0007669"/>
    <property type="project" value="UniProtKB-SubCell"/>
</dbReference>
<keyword evidence="3 6" id="KW-0812">Transmembrane</keyword>
<comment type="subcellular location">
    <subcellularLocation>
        <location evidence="1">Membrane</location>
        <topology evidence="1">Multi-pass membrane protein</topology>
    </subcellularLocation>
</comment>
<feature type="transmembrane region" description="Helical" evidence="6">
    <location>
        <begin position="120"/>
        <end position="145"/>
    </location>
</feature>
<dbReference type="Gramene" id="rna42954">
    <property type="protein sequence ID" value="RHN48256.1"/>
    <property type="gene ID" value="gene42954"/>
</dbReference>
<dbReference type="Pfam" id="PF00854">
    <property type="entry name" value="PTR2"/>
    <property type="match status" value="1"/>
</dbReference>
<dbReference type="Gene3D" id="1.20.1250.20">
    <property type="entry name" value="MFS general substrate transporter like domains"/>
    <property type="match status" value="1"/>
</dbReference>
<dbReference type="GO" id="GO:0022857">
    <property type="term" value="F:transmembrane transporter activity"/>
    <property type="evidence" value="ECO:0007669"/>
    <property type="project" value="InterPro"/>
</dbReference>
<evidence type="ECO:0000256" key="1">
    <source>
        <dbReference type="ARBA" id="ARBA00004141"/>
    </source>
</evidence>
<proteinExistence type="inferred from homology"/>
<evidence type="ECO:0000256" key="3">
    <source>
        <dbReference type="ARBA" id="ARBA00022692"/>
    </source>
</evidence>
<evidence type="ECO:0000256" key="2">
    <source>
        <dbReference type="ARBA" id="ARBA00005982"/>
    </source>
</evidence>
<dbReference type="AlphaFoldDB" id="A0A396H4N6"/>
<evidence type="ECO:0000313" key="7">
    <source>
        <dbReference type="EMBL" id="RHN48256.1"/>
    </source>
</evidence>
<accession>A0A396H4N6</accession>
<evidence type="ECO:0000256" key="4">
    <source>
        <dbReference type="ARBA" id="ARBA00022989"/>
    </source>
</evidence>